<accession>A0A4R2T3X9</accession>
<comment type="caution">
    <text evidence="1">The sequence shown here is derived from an EMBL/GenBank/DDBJ whole genome shotgun (WGS) entry which is preliminary data.</text>
</comment>
<reference evidence="1 2" key="1">
    <citation type="submission" date="2019-03" db="EMBL/GenBank/DDBJ databases">
        <title>Genomic Encyclopedia of Type Strains, Phase IV (KMG-IV): sequencing the most valuable type-strain genomes for metagenomic binning, comparative biology and taxonomic classification.</title>
        <authorList>
            <person name="Goeker M."/>
        </authorList>
    </citation>
    <scope>NUCLEOTIDE SEQUENCE [LARGE SCALE GENOMIC DNA]</scope>
    <source>
        <strain evidence="1 2">DSM 28404</strain>
    </source>
</reference>
<dbReference type="Proteomes" id="UP000295763">
    <property type="component" value="Unassembled WGS sequence"/>
</dbReference>
<dbReference type="EMBL" id="SLYB01000005">
    <property type="protein sequence ID" value="TCP96191.1"/>
    <property type="molecule type" value="Genomic_DNA"/>
</dbReference>
<protein>
    <submittedName>
        <fullName evidence="1">Uncharacterized protein</fullName>
    </submittedName>
</protein>
<gene>
    <name evidence="1" type="ORF">EDC44_10510</name>
</gene>
<evidence type="ECO:0000313" key="2">
    <source>
        <dbReference type="Proteomes" id="UP000295763"/>
    </source>
</evidence>
<name>A0A4R2T3X9_9PAST</name>
<dbReference type="OrthoDB" id="9157388at2"/>
<evidence type="ECO:0000313" key="1">
    <source>
        <dbReference type="EMBL" id="TCP96191.1"/>
    </source>
</evidence>
<sequence length="319" mass="37355">MNKNKYEDILIDLYGSYELKQFIVQLSEQKIFVCGGYVDIKNPPPNSFREYFFERAASSNPELESLLIMAESFKDYLQDGLYNDLLTFETDIAHISALIIIFLESPGSLVELGLFSNKSDFYNKLLIITPNTESKDSFIYLGPLTHIKRKNDKLVLSYPFPKKGIDFDQSHVDDIISCTKEILSKLDKTQKFDSNNITHIIFLICEIVRLSYPIILTEIEFSLAALYIDLTQTEVKRFLYLLDKLEYINVYDYSSYKFYYPSSNYKDKCFVKFGKNNEGTKFDESKHKMKLRESYMQSNDDIARKRKSALKYIMKEHRS</sequence>
<proteinExistence type="predicted"/>
<dbReference type="NCBIfam" id="NF038232">
    <property type="entry name" value="STM3845_fam"/>
    <property type="match status" value="1"/>
</dbReference>
<dbReference type="RefSeq" id="WP_131975422.1">
    <property type="nucleotide sequence ID" value="NZ_SLYB01000005.1"/>
</dbReference>
<dbReference type="AlphaFoldDB" id="A0A4R2T3X9"/>
<keyword evidence="2" id="KW-1185">Reference proteome</keyword>
<dbReference type="InterPro" id="IPR049725">
    <property type="entry name" value="STM3845-like"/>
</dbReference>
<organism evidence="1 2">
    <name type="scientific">Cricetibacter osteomyelitidis</name>
    <dbReference type="NCBI Taxonomy" id="1521931"/>
    <lineage>
        <taxon>Bacteria</taxon>
        <taxon>Pseudomonadati</taxon>
        <taxon>Pseudomonadota</taxon>
        <taxon>Gammaproteobacteria</taxon>
        <taxon>Pasteurellales</taxon>
        <taxon>Pasteurellaceae</taxon>
        <taxon>Cricetibacter</taxon>
    </lineage>
</organism>